<keyword evidence="2" id="KW-1185">Reference proteome</keyword>
<dbReference type="EMBL" id="JAMKPW020000019">
    <property type="protein sequence ID" value="KAK8208054.1"/>
    <property type="molecule type" value="Genomic_DNA"/>
</dbReference>
<comment type="caution">
    <text evidence="1">The sequence shown here is derived from an EMBL/GenBank/DDBJ whole genome shotgun (WGS) entry which is preliminary data.</text>
</comment>
<protein>
    <submittedName>
        <fullName evidence="1">Cell morphogenesis protein PAG1</fullName>
    </submittedName>
</protein>
<organism evidence="1 2">
    <name type="scientific">Zalaria obscura</name>
    <dbReference type="NCBI Taxonomy" id="2024903"/>
    <lineage>
        <taxon>Eukaryota</taxon>
        <taxon>Fungi</taxon>
        <taxon>Dikarya</taxon>
        <taxon>Ascomycota</taxon>
        <taxon>Pezizomycotina</taxon>
        <taxon>Dothideomycetes</taxon>
        <taxon>Dothideomycetidae</taxon>
        <taxon>Dothideales</taxon>
        <taxon>Zalariaceae</taxon>
        <taxon>Zalaria</taxon>
    </lineage>
</organism>
<dbReference type="Proteomes" id="UP001320706">
    <property type="component" value="Unassembled WGS sequence"/>
</dbReference>
<evidence type="ECO:0000313" key="1">
    <source>
        <dbReference type="EMBL" id="KAK8208054.1"/>
    </source>
</evidence>
<proteinExistence type="predicted"/>
<evidence type="ECO:0000313" key="2">
    <source>
        <dbReference type="Proteomes" id="UP001320706"/>
    </source>
</evidence>
<gene>
    <name evidence="1" type="primary">TAO3_1</name>
    <name evidence="1" type="ORF">M8818_004092</name>
</gene>
<reference evidence="1" key="1">
    <citation type="submission" date="2024-02" db="EMBL/GenBank/DDBJ databases">
        <title>Metagenome Assembled Genome of Zalaria obscura JY119.</title>
        <authorList>
            <person name="Vighnesh L."/>
            <person name="Jagadeeshwari U."/>
            <person name="Venkata Ramana C."/>
            <person name="Sasikala C."/>
        </authorList>
    </citation>
    <scope>NUCLEOTIDE SEQUENCE</scope>
    <source>
        <strain evidence="1">JY119</strain>
    </source>
</reference>
<name>A0ACC3SDE3_9PEZI</name>
<sequence length="1320" mass="148420">MHQRNVSSPRRNRRSDYLRTEITHLYKLTAHCLHDPEIIGDEWILQNLVNYTKELRIFLNDEDVQNQWDFQKLRTYYCGLMETFYEGIRKAKDPSRWMPFQSRKAAFAMMEDWCGYSPNQEQLRHKENSMRRSVLDMAHETNTRAVTAAMEIEKRELKTAALSAMAALCAGPIYVLEGSRVTQQFDMRRMQLWIDTIFDQPSDRTHATGRRALKNLITHNREHNFLLSGAIEKCYTARSPKALSSYFDVVSQVLTENSDDATPFWKILCAGLYTLGNERSDIRLRSVRLLRTLEERHHKSSKLQDLDISVSDKTTAVYKLAQFEISRRLAHLHSELAFHVFSEFSVYFGMLQPDHQRNMVAAMLPWIQTINLQLDPNGGPTASSYMLLVNLFEITVRSSTALHNEIQALWQALATGPHGGNVQLVLDFIIAVCLDRREQNFVDYAKQVVVFLSSTAAGQKVVDFLMLQITPRSMVAEKHERPPVPQDVSGVPYIADLSNVLPLGNKQSVLSLGQLSLMLLVDLIVSPIQLPKEKIPVLLQVVVVLWDYYAPMVQDQAREMLVHLIHELVISKIEPGSTSPDKQSIEDLIESIRRHDPKVVWAYEDQEAKEGTVDRIRVPEPMSYVIEEVVKVFAVSYPGIHEDWARTTLTWATSCAVRHIACRSFQIFRCIIGTIDQAMLADMLARLSNTIADDENDYLTFSLEILTTLRTVIHSLEPAELIRYPQLFWVTCACLDTIFEREFQESLSMLEELINKLDLSDPALVKLFLNARPSRWEGDFEGLHALVHKGLRSSTCLERSLGILERMIKLPSSELVGGSHCLLFTVLGNLPRYLQVFEDDTDSQACYSSADVLATAAEQQGCDNLARALTGFASHRYRNVDDFLGQTVSAIRTAFFPSLEYQSLVFLIGLLNNQLPWFKINTMKLLCVIIPDIDMRKPEIASQGPDLISPVLRLLQTTYCPQALLVLDKVMSMTGTPLDNKHLRMSMAGAHSSRATRKEYDSTQSLYGIPEESGWSIPMPAVHSARTRHNVHAVFYTCGSAGMNGTEDLGTPDIPFQEEYQYGSYFSDRTATMLSEDTRADTSMGELVMKLDSLDDFFDDQVDAVISPAGRNSLPRYPSGLIEDHEHFYDKQTLPILHKSLNRNASVTSFQTGFADMKYTSSRDPAIMTPTAFAAQKTPPTARPGLHGRSITSPAMGNGLGMSSAFKRTPPQQHLHGSDFLSGDEAENEPISDDESSFSRLQSSEEALPQQAGGLAGRHAAGLRAGFRSGMRRLTGGAAAAERKEARDAVRGVFAAGGPKSPRVPRVPAVWLRDPKSADL</sequence>
<accession>A0ACC3SDE3</accession>